<dbReference type="GO" id="GO:0032580">
    <property type="term" value="C:Golgi cisterna membrane"/>
    <property type="evidence" value="ECO:0007669"/>
    <property type="project" value="UniProtKB-SubCell"/>
</dbReference>
<dbReference type="AlphaFoldDB" id="R7U7E3"/>
<accession>R7U7E3</accession>
<dbReference type="EnsemblMetazoa" id="CapteT191310">
    <property type="protein sequence ID" value="CapteP191310"/>
    <property type="gene ID" value="CapteG191310"/>
</dbReference>
<dbReference type="CDD" id="cd11301">
    <property type="entry name" value="Fut1_Fut2_like"/>
    <property type="match status" value="1"/>
</dbReference>
<dbReference type="STRING" id="283909.R7U7E3"/>
<keyword evidence="6" id="KW-1185">Reference proteome</keyword>
<dbReference type="HOGENOM" id="CLU_043399_2_0_1"/>
<dbReference type="PANTHER" id="PTHR11927">
    <property type="entry name" value="GALACTOSIDE 2-L-FUCOSYLTRANSFERASE"/>
    <property type="match status" value="1"/>
</dbReference>
<dbReference type="EC" id="2.4.1.-" evidence="3"/>
<keyword evidence="1 3" id="KW-0328">Glycosyltransferase</keyword>
<dbReference type="EMBL" id="KB304598">
    <property type="protein sequence ID" value="ELU01884.1"/>
    <property type="molecule type" value="Genomic_DNA"/>
</dbReference>
<dbReference type="Gene3D" id="3.40.50.11350">
    <property type="match status" value="1"/>
</dbReference>
<organism evidence="4">
    <name type="scientific">Capitella teleta</name>
    <name type="common">Polychaete worm</name>
    <dbReference type="NCBI Taxonomy" id="283909"/>
    <lineage>
        <taxon>Eukaryota</taxon>
        <taxon>Metazoa</taxon>
        <taxon>Spiralia</taxon>
        <taxon>Lophotrochozoa</taxon>
        <taxon>Annelida</taxon>
        <taxon>Polychaeta</taxon>
        <taxon>Sedentaria</taxon>
        <taxon>Scolecida</taxon>
        <taxon>Capitellidae</taxon>
        <taxon>Capitella</taxon>
    </lineage>
</organism>
<comment type="subcellular location">
    <subcellularLocation>
        <location evidence="3">Golgi apparatus</location>
        <location evidence="3">Golgi stack membrane</location>
        <topology evidence="3">Single-pass type II membrane protein</topology>
    </subcellularLocation>
</comment>
<sequence length="338" mass="38300">MANVNSTLNFAICAFGALVLLMASSIAILLQLHVPNLSNSQTDRINPKELLPVSLDERFRVSTGPNVVTLCCLPAETCRMGNCLFLLASLVGIGMKNNMTIYLPPGTFDGLFRMFKLNVIRKLHKMESYDEVQTKIHDTFEKHCDPKLNSIGVLKENIAINGYIQCFSYFDSISEFLRQELRLQDHLQKTTMEVLNALGQDRTLVGVHVRRGDFLKENSFHFGFVSAPVTYFEKAMNHFRKILPNVLFYIASDDMTWVQANIKGPDVIYSVGSSPEEDFAMLVNCDHIIISSGTFGWWAAWLNPGTTVYYEGYPRPGSILWNMYSLGEYYYSHWIGLS</sequence>
<dbReference type="Pfam" id="PF01531">
    <property type="entry name" value="Glyco_transf_11"/>
    <property type="match status" value="1"/>
</dbReference>
<evidence type="ECO:0000256" key="2">
    <source>
        <dbReference type="ARBA" id="ARBA00022679"/>
    </source>
</evidence>
<proteinExistence type="inferred from homology"/>
<dbReference type="PANTHER" id="PTHR11927:SF9">
    <property type="entry name" value="L-FUCOSYLTRANSFERASE"/>
    <property type="match status" value="1"/>
</dbReference>
<reference evidence="6" key="1">
    <citation type="submission" date="2012-12" db="EMBL/GenBank/DDBJ databases">
        <authorList>
            <person name="Hellsten U."/>
            <person name="Grimwood J."/>
            <person name="Chapman J.A."/>
            <person name="Shapiro H."/>
            <person name="Aerts A."/>
            <person name="Otillar R.P."/>
            <person name="Terry A.Y."/>
            <person name="Boore J.L."/>
            <person name="Simakov O."/>
            <person name="Marletaz F."/>
            <person name="Cho S.-J."/>
            <person name="Edsinger-Gonzales E."/>
            <person name="Havlak P."/>
            <person name="Kuo D.-H."/>
            <person name="Larsson T."/>
            <person name="Lv J."/>
            <person name="Arendt D."/>
            <person name="Savage R."/>
            <person name="Osoegawa K."/>
            <person name="de Jong P."/>
            <person name="Lindberg D.R."/>
            <person name="Seaver E.C."/>
            <person name="Weisblat D.A."/>
            <person name="Putnam N.H."/>
            <person name="Grigoriev I.V."/>
            <person name="Rokhsar D.S."/>
        </authorList>
    </citation>
    <scope>NUCLEOTIDE SEQUENCE</scope>
    <source>
        <strain evidence="6">I ESC-2004</strain>
    </source>
</reference>
<comment type="pathway">
    <text evidence="3">Protein modification; protein glycosylation.</text>
</comment>
<evidence type="ECO:0000256" key="3">
    <source>
        <dbReference type="RuleBase" id="RU363129"/>
    </source>
</evidence>
<evidence type="ECO:0000313" key="5">
    <source>
        <dbReference type="EnsemblMetazoa" id="CapteP191310"/>
    </source>
</evidence>
<dbReference type="Proteomes" id="UP000014760">
    <property type="component" value="Unassembled WGS sequence"/>
</dbReference>
<dbReference type="OrthoDB" id="3226at2759"/>
<protein>
    <recommendedName>
        <fullName evidence="3">L-Fucosyltransferase</fullName>
        <ecNumber evidence="3">2.4.1.-</ecNumber>
    </recommendedName>
</protein>
<keyword evidence="3" id="KW-0735">Signal-anchor</keyword>
<name>R7U7E3_CAPTE</name>
<dbReference type="OMA" id="ANQTHAQ"/>
<dbReference type="InterPro" id="IPR002516">
    <property type="entry name" value="Glyco_trans_11"/>
</dbReference>
<dbReference type="GO" id="GO:0005975">
    <property type="term" value="P:carbohydrate metabolic process"/>
    <property type="evidence" value="ECO:0007669"/>
    <property type="project" value="InterPro"/>
</dbReference>
<keyword evidence="2 3" id="KW-0808">Transferase</keyword>
<gene>
    <name evidence="4" type="ORF">CAPTEDRAFT_191310</name>
</gene>
<keyword evidence="3" id="KW-0812">Transmembrane</keyword>
<evidence type="ECO:0000256" key="1">
    <source>
        <dbReference type="ARBA" id="ARBA00022676"/>
    </source>
</evidence>
<reference evidence="4 6" key="2">
    <citation type="journal article" date="2013" name="Nature">
        <title>Insights into bilaterian evolution from three spiralian genomes.</title>
        <authorList>
            <person name="Simakov O."/>
            <person name="Marletaz F."/>
            <person name="Cho S.J."/>
            <person name="Edsinger-Gonzales E."/>
            <person name="Havlak P."/>
            <person name="Hellsten U."/>
            <person name="Kuo D.H."/>
            <person name="Larsson T."/>
            <person name="Lv J."/>
            <person name="Arendt D."/>
            <person name="Savage R."/>
            <person name="Osoegawa K."/>
            <person name="de Jong P."/>
            <person name="Grimwood J."/>
            <person name="Chapman J.A."/>
            <person name="Shapiro H."/>
            <person name="Aerts A."/>
            <person name="Otillar R.P."/>
            <person name="Terry A.Y."/>
            <person name="Boore J.L."/>
            <person name="Grigoriev I.V."/>
            <person name="Lindberg D.R."/>
            <person name="Seaver E.C."/>
            <person name="Weisblat D.A."/>
            <person name="Putnam N.H."/>
            <person name="Rokhsar D.S."/>
        </authorList>
    </citation>
    <scope>NUCLEOTIDE SEQUENCE</scope>
    <source>
        <strain evidence="4 6">I ESC-2004</strain>
    </source>
</reference>
<dbReference type="UniPathway" id="UPA00378"/>
<evidence type="ECO:0000313" key="4">
    <source>
        <dbReference type="EMBL" id="ELU01884.1"/>
    </source>
</evidence>
<comment type="similarity">
    <text evidence="3">Belongs to the glycosyltransferase 11 family.</text>
</comment>
<evidence type="ECO:0000313" key="6">
    <source>
        <dbReference type="Proteomes" id="UP000014760"/>
    </source>
</evidence>
<reference evidence="5" key="3">
    <citation type="submission" date="2015-06" db="UniProtKB">
        <authorList>
            <consortium name="EnsemblMetazoa"/>
        </authorList>
    </citation>
    <scope>IDENTIFICATION</scope>
</reference>
<dbReference type="EMBL" id="AMQN01001692">
    <property type="status" value="NOT_ANNOTATED_CDS"/>
    <property type="molecule type" value="Genomic_DNA"/>
</dbReference>
<keyword evidence="3" id="KW-0333">Golgi apparatus</keyword>
<keyword evidence="3" id="KW-0325">Glycoprotein</keyword>
<dbReference type="GO" id="GO:0008107">
    <property type="term" value="F:galactoside 2-alpha-L-fucosyltransferase activity"/>
    <property type="evidence" value="ECO:0007669"/>
    <property type="project" value="InterPro"/>
</dbReference>